<reference evidence="3 4" key="1">
    <citation type="submission" date="2019-02" db="EMBL/GenBank/DDBJ databases">
        <title>Deep-cultivation of Planctomycetes and their phenomic and genomic characterization uncovers novel biology.</title>
        <authorList>
            <person name="Wiegand S."/>
            <person name="Jogler M."/>
            <person name="Boedeker C."/>
            <person name="Pinto D."/>
            <person name="Vollmers J."/>
            <person name="Rivas-Marin E."/>
            <person name="Kohn T."/>
            <person name="Peeters S.H."/>
            <person name="Heuer A."/>
            <person name="Rast P."/>
            <person name="Oberbeckmann S."/>
            <person name="Bunk B."/>
            <person name="Jeske O."/>
            <person name="Meyerdierks A."/>
            <person name="Storesund J.E."/>
            <person name="Kallscheuer N."/>
            <person name="Luecker S."/>
            <person name="Lage O.M."/>
            <person name="Pohl T."/>
            <person name="Merkel B.J."/>
            <person name="Hornburger P."/>
            <person name="Mueller R.-W."/>
            <person name="Bruemmer F."/>
            <person name="Labrenz M."/>
            <person name="Spormann A.M."/>
            <person name="Op den Camp H."/>
            <person name="Overmann J."/>
            <person name="Amann R."/>
            <person name="Jetten M.S.M."/>
            <person name="Mascher T."/>
            <person name="Medema M.H."/>
            <person name="Devos D.P."/>
            <person name="Kaster A.-K."/>
            <person name="Ovreas L."/>
            <person name="Rohde M."/>
            <person name="Galperin M.Y."/>
            <person name="Jogler C."/>
        </authorList>
    </citation>
    <scope>NUCLEOTIDE SEQUENCE [LARGE SCALE GENOMIC DNA]</scope>
    <source>
        <strain evidence="3 4">Poly30</strain>
    </source>
</reference>
<dbReference type="AlphaFoldDB" id="A0A518F074"/>
<dbReference type="OrthoDB" id="228255at2"/>
<accession>A0A518F074</accession>
<feature type="chain" id="PRO_5021733026" description="DUF1598 domain-containing protein" evidence="2">
    <location>
        <begin position="33"/>
        <end position="782"/>
    </location>
</feature>
<dbReference type="EMBL" id="CP036434">
    <property type="protein sequence ID" value="QDV09737.1"/>
    <property type="molecule type" value="Genomic_DNA"/>
</dbReference>
<keyword evidence="4" id="KW-1185">Reference proteome</keyword>
<proteinExistence type="predicted"/>
<name>A0A518F074_9BACT</name>
<keyword evidence="2" id="KW-0732">Signal</keyword>
<evidence type="ECO:0000313" key="3">
    <source>
        <dbReference type="EMBL" id="QDV09737.1"/>
    </source>
</evidence>
<evidence type="ECO:0008006" key="5">
    <source>
        <dbReference type="Google" id="ProtNLM"/>
    </source>
</evidence>
<organism evidence="3 4">
    <name type="scientific">Saltatorellus ferox</name>
    <dbReference type="NCBI Taxonomy" id="2528018"/>
    <lineage>
        <taxon>Bacteria</taxon>
        <taxon>Pseudomonadati</taxon>
        <taxon>Planctomycetota</taxon>
        <taxon>Planctomycetia</taxon>
        <taxon>Planctomycetia incertae sedis</taxon>
        <taxon>Saltatorellus</taxon>
    </lineage>
</organism>
<dbReference type="RefSeq" id="WP_145204617.1">
    <property type="nucleotide sequence ID" value="NZ_CP036434.1"/>
</dbReference>
<gene>
    <name evidence="3" type="ORF">Poly30_52960</name>
</gene>
<dbReference type="Proteomes" id="UP000320390">
    <property type="component" value="Chromosome"/>
</dbReference>
<protein>
    <recommendedName>
        <fullName evidence="5">DUF1598 domain-containing protein</fullName>
    </recommendedName>
</protein>
<evidence type="ECO:0000256" key="1">
    <source>
        <dbReference type="SAM" id="MobiDB-lite"/>
    </source>
</evidence>
<evidence type="ECO:0000256" key="2">
    <source>
        <dbReference type="SAM" id="SignalP"/>
    </source>
</evidence>
<sequence precursor="true">MVRLQRLRFAVPISFPTVGLSLLAFGATPLLAATQPQEPASPRRSGQTADQDFYRAYYLEHEKGDLDAAMELYRSAVRSGSLTPEQREEIESHLRACAEELATGDLAQLVPGDSIVYFELNEPGDQLQSLLNQLGLLQGTDRAGDIAVSPHLLEGILGLKGAAIALTRIDPSAGMPGGVVVLHPGDMGAVRGLIETALPAGGQSVEPIAGHPTFLVEGMVHVTMGRRLIVAGTERQLIEDVLRRVDGDRSDSLAASDSARAALAGHGDDLFFFCANAEPVMPLIETALGVLGGQSREAALAIQLLDPDSLRTLSGGVGVRDGNLSLDLGLTLEEGHRNLAFNLLRMPHVSESTFEMIPSGVAGFMATSLNEKNPGGTGVTDSEGRPVVTIMDLGREVFGNLVDVALFVLPSMSEGPGGMPVPDAAIAMSVNDPERSQAIWRLALGLAQGASGENGQMQARTNRIGSREVERFQIEGIDVFLYRHDDRLVISPSLAAIEAAVQAAEGRNIKTDALFAGLAGTALHDRTSVAGISMGRVAKIARQVMPERELREVGPYLDLLNEASIVATTRHSDTEWRWSSKIAGLPNVGPLVSDLVHAEMGRGGAGRTRPEWSPQGASEAIEFRAASGAEARSTGGGHQLALAPASGAPSSGTTMGHFEALLAEGNVEAASALVPVLAKDFTGHPQKANQFVWDLISTESGEALAPALLPIIEEAVEASQGTSWFILDTLAHVQFAAGDVQGAIQTERKAVQVARDHDDPRGREAEAALARFVKLAKKELLR</sequence>
<evidence type="ECO:0000313" key="4">
    <source>
        <dbReference type="Proteomes" id="UP000320390"/>
    </source>
</evidence>
<feature type="region of interest" description="Disordered" evidence="1">
    <location>
        <begin position="626"/>
        <end position="648"/>
    </location>
</feature>
<feature type="signal peptide" evidence="2">
    <location>
        <begin position="1"/>
        <end position="32"/>
    </location>
</feature>